<dbReference type="Pfam" id="PF19255">
    <property type="entry name" value="DUF5902"/>
    <property type="match status" value="1"/>
</dbReference>
<protein>
    <submittedName>
        <fullName evidence="2">MoaE incomplete domain containing protein</fullName>
    </submittedName>
</protein>
<dbReference type="KEGG" id="vg:36843557"/>
<evidence type="ECO:0000313" key="2">
    <source>
        <dbReference type="EMBL" id="AVK75561.1"/>
    </source>
</evidence>
<name>A0A2U7UAT1_9VIRU</name>
<gene>
    <name evidence="2" type="ORF">pqer_cds_1139</name>
</gene>
<dbReference type="EMBL" id="MG011689">
    <property type="protein sequence ID" value="AVK75561.1"/>
    <property type="molecule type" value="Genomic_DNA"/>
</dbReference>
<dbReference type="RefSeq" id="YP_009483830.1">
    <property type="nucleotide sequence ID" value="NC_037667.1"/>
</dbReference>
<proteinExistence type="predicted"/>
<accession>A0A2U7UAT1</accession>
<dbReference type="Proteomes" id="UP000248852">
    <property type="component" value="Segment"/>
</dbReference>
<sequence length="314" mass="34699">MEKKRQWAGLHCRLAGKSRLWSTRETRTRPPAGFSFLDEMQDGDFRLLPPDLQSLVVEAARGLPDALQAMASLCETDRRFASVCRTALVHRARVDPSLLAFMDPVGAGDRGRLVSPLDIVRAQQRRDAMRACVRYAIYSGVVTKSARVSQSDNNIRLLAFGEFTERDRSRHFMPQVLAQTDNPPDHLVINIDNYNGTQVQFREAMPSDDVAAPYDAAAGALVNQALTGIIAAALGDTDSASDVPMLWVPMDLFGAYPEAVNALEVTLVPGMQEVSLDLAPIVYPDGRAAFIRNYLDPMAQKRARARAPLTWQKC</sequence>
<dbReference type="InterPro" id="IPR045421">
    <property type="entry name" value="DUF5902"/>
</dbReference>
<reference evidence="2" key="1">
    <citation type="journal article" date="2018" name="Nat. Commun.">
        <title>Diversity and evolution of the emerging Pandoraviridae family.</title>
        <authorList>
            <person name="Legendre M."/>
            <person name="Fabre E."/>
            <person name="Poirot O."/>
            <person name="Jeudy S."/>
            <person name="Lartigue A."/>
            <person name="Alempic J.M."/>
            <person name="Beucher L."/>
            <person name="Philippe N."/>
            <person name="Bertaux L."/>
            <person name="Christo-Foroux E."/>
            <person name="Labadie K."/>
            <person name="Coute Y."/>
            <person name="Abergel C."/>
            <person name="Claverie J.M."/>
        </authorList>
    </citation>
    <scope>NUCLEOTIDE SEQUENCE [LARGE SCALE GENOMIC DNA]</scope>
    <source>
        <strain evidence="2">Quercus</strain>
    </source>
</reference>
<organism evidence="2">
    <name type="scientific">Pandoravirus quercus</name>
    <dbReference type="NCBI Taxonomy" id="2107709"/>
    <lineage>
        <taxon>Viruses</taxon>
        <taxon>Pandoravirus</taxon>
    </lineage>
</organism>
<dbReference type="GeneID" id="36843557"/>
<feature type="domain" description="DUF5902" evidence="1">
    <location>
        <begin position="48"/>
        <end position="142"/>
    </location>
</feature>
<evidence type="ECO:0000259" key="1">
    <source>
        <dbReference type="Pfam" id="PF19255"/>
    </source>
</evidence>